<protein>
    <submittedName>
        <fullName evidence="2">Uncharacterized protein</fullName>
    </submittedName>
</protein>
<dbReference type="AlphaFoldDB" id="A0A402CFK0"/>
<feature type="region of interest" description="Disordered" evidence="1">
    <location>
        <begin position="37"/>
        <end position="61"/>
    </location>
</feature>
<name>A0A402CFK0_RHOWR</name>
<accession>A0A402CFK0</accession>
<organism evidence="2 3">
    <name type="scientific">Rhodococcus wratislaviensis</name>
    <name type="common">Tsukamurella wratislaviensis</name>
    <dbReference type="NCBI Taxonomy" id="44752"/>
    <lineage>
        <taxon>Bacteria</taxon>
        <taxon>Bacillati</taxon>
        <taxon>Actinomycetota</taxon>
        <taxon>Actinomycetes</taxon>
        <taxon>Mycobacteriales</taxon>
        <taxon>Nocardiaceae</taxon>
        <taxon>Rhodococcus</taxon>
    </lineage>
</organism>
<evidence type="ECO:0000313" key="3">
    <source>
        <dbReference type="Proteomes" id="UP000287519"/>
    </source>
</evidence>
<gene>
    <name evidence="2" type="ORF">Rhow_006283</name>
</gene>
<proteinExistence type="predicted"/>
<comment type="caution">
    <text evidence="2">The sequence shown here is derived from an EMBL/GenBank/DDBJ whole genome shotgun (WGS) entry which is preliminary data.</text>
</comment>
<keyword evidence="3" id="KW-1185">Reference proteome</keyword>
<dbReference type="EMBL" id="BHYM01000055">
    <property type="protein sequence ID" value="GCE42344.1"/>
    <property type="molecule type" value="Genomic_DNA"/>
</dbReference>
<sequence>MRLELLRQHIVLVHRSHPSVAVCHLCDRRNAADVTTARRPWPSDARNASSFPGSAVGYRRG</sequence>
<evidence type="ECO:0000313" key="2">
    <source>
        <dbReference type="EMBL" id="GCE42344.1"/>
    </source>
</evidence>
<evidence type="ECO:0000256" key="1">
    <source>
        <dbReference type="SAM" id="MobiDB-lite"/>
    </source>
</evidence>
<reference evidence="2 3" key="1">
    <citation type="submission" date="2018-11" db="EMBL/GenBank/DDBJ databases">
        <title>Microbial catabolism of amino acid.</title>
        <authorList>
            <person name="Hibi M."/>
            <person name="Ogawa J."/>
        </authorList>
    </citation>
    <scope>NUCLEOTIDE SEQUENCE [LARGE SCALE GENOMIC DNA]</scope>
    <source>
        <strain evidence="2 3">C31-06</strain>
    </source>
</reference>
<dbReference type="Proteomes" id="UP000287519">
    <property type="component" value="Unassembled WGS sequence"/>
</dbReference>